<dbReference type="InterPro" id="IPR002880">
    <property type="entry name" value="Pyrv_Fd/Flavodoxin_OxRdtase_N"/>
</dbReference>
<evidence type="ECO:0000259" key="3">
    <source>
        <dbReference type="Pfam" id="PF02775"/>
    </source>
</evidence>
<dbReference type="SUPFAM" id="SSF52518">
    <property type="entry name" value="Thiamin diphosphate-binding fold (THDP-binding)"/>
    <property type="match status" value="2"/>
</dbReference>
<dbReference type="EMBL" id="JACCEM010000008">
    <property type="protein sequence ID" value="NYT50859.1"/>
    <property type="molecule type" value="Genomic_DNA"/>
</dbReference>
<sequence length="1181" mass="128872">MPAVQLDTQYRLEDNLNATSGRVFLTGTQALIRMLLSQRRADRRRGLNTAGFVTGYRGSPLAGVDMAMWRAREALETHQVSFLPSINEDLGATIVMGTQQAGVRDDKKVDGVFAMWYGKGPGVDRAGDALHHGNAAGASRHGGVLLVVGDDHTAASSSIPHASESTLLSWNIPIVHPASIEEYELFGRWGWALSRYSGSWVAFKAVTETVESGRAFELQPIPDFMQEGPATEDGALEYSAREFLTPAIETRMARRLEAVKAFSRLYSLDRMIDPAPEARIGIVTVGKAFLDAQEALARLSVQAAGTAPPPMRHYKIGLSWPIDAPGFLAFAKGLDHILVIEEKAPIVETQIKDALFNAAVRPRVVGKRDLENEALIPREGQLSPALLESVLRRWLRQSAGCVFPDAAAAARAASAAEPQGVSAETGIRELSRKVAGPELTRRPYFCSGCPHNTSTKVPEGSQALAGVGCHYMATWMDRDTSGLTQMGGEGADWIGLSRYTTLPHIFQNMGEGTYFHSGYLAIRQAVAAGANITYKILFNDAVAMTGGQPVDGKISVPSICQQMLGEGVKKVVITTDEPEKYKGVALAAGTSVHHRRELDALQRELRDIPGVTVLIHDQTCAAEKRRRRKKNAYPDPARRLYINPAVCEGCGDCGTQSNCLSLVPLETPYGRKRAIDQSSCNKDYSCVDGFCPSFVSVIGGKPRKAAVSGSDDRERLRAMMSALPPPPARQHPDTCNILAVGIGGTGIITVGAILSMAAHLEGRAASVLDVTGLAQKGGTVISHIRLSSGPHSPAAVRIDPRQADVAILCDAVAANRPEALQALNPGRTATSINSYLAPTAEFTRDPDVRLDAQPLIDTLRATAGQANTWTLDAHALAERQFGDSILANMMMLGFAWQRGHIPLSEEAILHALVLNGVAVQANQEAFRTGRLAAARPEALPPESRPAEQVVTLHAPESLEAIVERCRASLTAYQDASYARQYTEIVERMRLAERALHPNARPRLTAKVAQSLYKLMAYKDEYEVARLFSNGDFRRELREKFEGDFSLRFHLAPPLLARRDPRTGIPRKMTFGPGTERLFRLLAHGKVLRGTWLDPFSYTAERKMERRLVREYQAALRTMTDRLDEQNFQLALELADLPQKVRGFGHVKQANVEIYQQRLAQLLAALDGPVMKTHNYFSGVPA</sequence>
<dbReference type="PANTHER" id="PTHR48084:SF3">
    <property type="entry name" value="SUBUNIT OF PYRUVATE:FLAVODOXIN OXIDOREDUCTASE"/>
    <property type="match status" value="1"/>
</dbReference>
<keyword evidence="6" id="KW-1185">Reference proteome</keyword>
<dbReference type="GO" id="GO:0045333">
    <property type="term" value="P:cellular respiration"/>
    <property type="evidence" value="ECO:0007669"/>
    <property type="project" value="UniProtKB-ARBA"/>
</dbReference>
<dbReference type="Pfam" id="PF02775">
    <property type="entry name" value="TPP_enzyme_C"/>
    <property type="match status" value="1"/>
</dbReference>
<dbReference type="PANTHER" id="PTHR48084">
    <property type="entry name" value="2-OXOGLUTARATE OXIDOREDUCTASE SUBUNIT KORB-RELATED"/>
    <property type="match status" value="1"/>
</dbReference>
<dbReference type="RefSeq" id="WP_180157196.1">
    <property type="nucleotide sequence ID" value="NZ_JACCEM010000008.1"/>
</dbReference>
<dbReference type="GO" id="GO:0016625">
    <property type="term" value="F:oxidoreductase activity, acting on the aldehyde or oxo group of donors, iron-sulfur protein as acceptor"/>
    <property type="evidence" value="ECO:0007669"/>
    <property type="project" value="UniProtKB-ARBA"/>
</dbReference>
<dbReference type="InterPro" id="IPR011766">
    <property type="entry name" value="TPP_enzyme_TPP-bd"/>
</dbReference>
<accession>A0A853G3H3</accession>
<keyword evidence="1" id="KW-0560">Oxidoreductase</keyword>
<comment type="caution">
    <text evidence="5">The sequence shown here is derived from an EMBL/GenBank/DDBJ whole genome shotgun (WGS) entry which is preliminary data.</text>
</comment>
<dbReference type="SUPFAM" id="SSF53323">
    <property type="entry name" value="Pyruvate-ferredoxin oxidoreductase, PFOR, domain III"/>
    <property type="match status" value="1"/>
</dbReference>
<dbReference type="InterPro" id="IPR002869">
    <property type="entry name" value="Pyrv_flavodox_OxRed_cen"/>
</dbReference>
<name>A0A853G3H3_9BURK</name>
<feature type="domain" description="Thiamine pyrophosphate enzyme TPP-binding" evidence="3">
    <location>
        <begin position="466"/>
        <end position="608"/>
    </location>
</feature>
<dbReference type="Gene3D" id="3.40.920.10">
    <property type="entry name" value="Pyruvate-ferredoxin oxidoreductase, PFOR, domain III"/>
    <property type="match status" value="1"/>
</dbReference>
<evidence type="ECO:0000256" key="1">
    <source>
        <dbReference type="ARBA" id="ARBA00023002"/>
    </source>
</evidence>
<dbReference type="CDD" id="cd07034">
    <property type="entry name" value="TPP_PYR_PFOR_IOR-alpha_like"/>
    <property type="match status" value="1"/>
</dbReference>
<evidence type="ECO:0000313" key="6">
    <source>
        <dbReference type="Proteomes" id="UP000559809"/>
    </source>
</evidence>
<dbReference type="GO" id="GO:0030976">
    <property type="term" value="F:thiamine pyrophosphate binding"/>
    <property type="evidence" value="ECO:0007669"/>
    <property type="project" value="InterPro"/>
</dbReference>
<organism evidence="5 6">
    <name type="scientific">Parapusillimonas granuli</name>
    <dbReference type="NCBI Taxonomy" id="380911"/>
    <lineage>
        <taxon>Bacteria</taxon>
        <taxon>Pseudomonadati</taxon>
        <taxon>Pseudomonadota</taxon>
        <taxon>Betaproteobacteria</taxon>
        <taxon>Burkholderiales</taxon>
        <taxon>Alcaligenaceae</taxon>
        <taxon>Parapusillimonas</taxon>
    </lineage>
</organism>
<dbReference type="Proteomes" id="UP000559809">
    <property type="component" value="Unassembled WGS sequence"/>
</dbReference>
<proteinExistence type="predicted"/>
<dbReference type="InterPro" id="IPR019752">
    <property type="entry name" value="Pyrv/ketoisovalerate_OxRed_cat"/>
</dbReference>
<keyword evidence="5" id="KW-0670">Pyruvate</keyword>
<dbReference type="NCBIfam" id="NF009589">
    <property type="entry name" value="PRK13030.1"/>
    <property type="match status" value="1"/>
</dbReference>
<evidence type="ECO:0000259" key="4">
    <source>
        <dbReference type="Pfam" id="PF20169"/>
    </source>
</evidence>
<dbReference type="Pfam" id="PF01558">
    <property type="entry name" value="POR"/>
    <property type="match status" value="1"/>
</dbReference>
<feature type="domain" description="DUF6537" evidence="4">
    <location>
        <begin position="959"/>
        <end position="1159"/>
    </location>
</feature>
<dbReference type="Pfam" id="PF20169">
    <property type="entry name" value="DUF6537"/>
    <property type="match status" value="1"/>
</dbReference>
<dbReference type="AlphaFoldDB" id="A0A853G3H3"/>
<feature type="domain" description="Pyruvate/ketoisovalerate oxidoreductase catalytic" evidence="2">
    <location>
        <begin position="743"/>
        <end position="930"/>
    </location>
</feature>
<dbReference type="NCBIfam" id="NF009588">
    <property type="entry name" value="PRK13029.1"/>
    <property type="match status" value="1"/>
</dbReference>
<dbReference type="Gene3D" id="3.40.50.970">
    <property type="match status" value="1"/>
</dbReference>
<dbReference type="InterPro" id="IPR029061">
    <property type="entry name" value="THDP-binding"/>
</dbReference>
<protein>
    <submittedName>
        <fullName evidence="5">Indolepyruvate ferredoxin oxidoreductase family protein</fullName>
    </submittedName>
</protein>
<evidence type="ECO:0000259" key="2">
    <source>
        <dbReference type="Pfam" id="PF01558"/>
    </source>
</evidence>
<dbReference type="InterPro" id="IPR051457">
    <property type="entry name" value="2-oxoacid:Fd_oxidoreductase"/>
</dbReference>
<reference evidence="5 6" key="1">
    <citation type="submission" date="2020-07" db="EMBL/GenBank/DDBJ databases">
        <title>Taxonomic revisions and descriptions of new bacterial species based on genomic comparisons in the high-G+C-content subgroup of the family Alcaligenaceae.</title>
        <authorList>
            <person name="Szabo A."/>
            <person name="Felfoldi T."/>
        </authorList>
    </citation>
    <scope>NUCLEOTIDE SEQUENCE [LARGE SCALE GENOMIC DNA]</scope>
    <source>
        <strain evidence="5 6">LMG 24012</strain>
    </source>
</reference>
<evidence type="ECO:0000313" key="5">
    <source>
        <dbReference type="EMBL" id="NYT50859.1"/>
    </source>
</evidence>
<dbReference type="GO" id="GO:0044281">
    <property type="term" value="P:small molecule metabolic process"/>
    <property type="evidence" value="ECO:0007669"/>
    <property type="project" value="UniProtKB-ARBA"/>
</dbReference>
<dbReference type="InterPro" id="IPR046667">
    <property type="entry name" value="DUF6537"/>
</dbReference>
<gene>
    <name evidence="5" type="ORF">H0A72_16195</name>
</gene>